<protein>
    <submittedName>
        <fullName evidence="4">Amidohydrolase family protein</fullName>
    </submittedName>
</protein>
<sequence>MGPGQAPGTVLTQPQGGRMTTTLFQGGRVLTLDADGNDYPDGCVLVRDDRIEYVGPRHQLPDTPVDQTLDMSGKLVMPGLVNGHTHLSMVFGRTLGPEKRLMQWLDQQLPIIEAFDEEAMYVAQLLGCLENLKNGNTTLVENLVAPHPPAYTPENAVLQAMRDAGVRATLAPGFLGRNFRPSYMESLDLQARRITDLTHEWHGADNDRLRLATGPLLPWCMTEAMFRQTRALADDLGICLHMHGAETTEFNNLIAKHFGRDIRQVELLAETGCLGPDVQLAAVYDISAGEVALLAESDTRVLLDPPTRLFWGTGFPAIHPFLEAGITCGLATNGPAANCGQDLFESMKYACATAKTAKGDPDALDATRALRMATSEGAKAIGRDGQVGCLAPGMKADVITLDLQQPHLAPTLDVSAALVYSARGTDVRDVMVDGRLLIENRRALLIDEAALLGQAEQLARRCAEAAGIKLPDEGRRMAEQ</sequence>
<dbReference type="Proteomes" id="UP000739180">
    <property type="component" value="Unassembled WGS sequence"/>
</dbReference>
<organism evidence="4 5">
    <name type="scientific">Alloalcanivorax gelatiniphagus</name>
    <dbReference type="NCBI Taxonomy" id="1194167"/>
    <lineage>
        <taxon>Bacteria</taxon>
        <taxon>Pseudomonadati</taxon>
        <taxon>Pseudomonadota</taxon>
        <taxon>Gammaproteobacteria</taxon>
        <taxon>Oceanospirillales</taxon>
        <taxon>Alcanivoracaceae</taxon>
        <taxon>Alloalcanivorax</taxon>
    </lineage>
</organism>
<name>A0ABY2XPT3_9GAMM</name>
<gene>
    <name evidence="4" type="ORF">FGS76_02395</name>
</gene>
<dbReference type="Gene3D" id="2.30.40.10">
    <property type="entry name" value="Urease, subunit C, domain 1"/>
    <property type="match status" value="1"/>
</dbReference>
<dbReference type="InterPro" id="IPR050287">
    <property type="entry name" value="MTA/SAH_deaminase"/>
</dbReference>
<evidence type="ECO:0000256" key="1">
    <source>
        <dbReference type="ARBA" id="ARBA00006745"/>
    </source>
</evidence>
<keyword evidence="5" id="KW-1185">Reference proteome</keyword>
<dbReference type="PANTHER" id="PTHR43794:SF11">
    <property type="entry name" value="AMIDOHYDROLASE-RELATED DOMAIN-CONTAINING PROTEIN"/>
    <property type="match status" value="1"/>
</dbReference>
<evidence type="ECO:0000313" key="4">
    <source>
        <dbReference type="EMBL" id="TMW14655.1"/>
    </source>
</evidence>
<comment type="caution">
    <text evidence="4">The sequence shown here is derived from an EMBL/GenBank/DDBJ whole genome shotgun (WGS) entry which is preliminary data.</text>
</comment>
<accession>A0ABY2XPT3</accession>
<reference evidence="4 5" key="1">
    <citation type="submission" date="2019-05" db="EMBL/GenBank/DDBJ databases">
        <title>Genome of Alcanivorax gelatiniphagus, an oil degrading marine bacteria.</title>
        <authorList>
            <person name="Kwon K.K."/>
        </authorList>
    </citation>
    <scope>NUCLEOTIDE SEQUENCE [LARGE SCALE GENOMIC DNA]</scope>
    <source>
        <strain evidence="4 5">MEBiC 08158</strain>
    </source>
</reference>
<evidence type="ECO:0000256" key="2">
    <source>
        <dbReference type="ARBA" id="ARBA00022801"/>
    </source>
</evidence>
<dbReference type="SUPFAM" id="SSF51338">
    <property type="entry name" value="Composite domain of metallo-dependent hydrolases"/>
    <property type="match status" value="1"/>
</dbReference>
<dbReference type="EMBL" id="VCQT01000012">
    <property type="protein sequence ID" value="TMW14655.1"/>
    <property type="molecule type" value="Genomic_DNA"/>
</dbReference>
<dbReference type="InterPro" id="IPR032466">
    <property type="entry name" value="Metal_Hydrolase"/>
</dbReference>
<dbReference type="InterPro" id="IPR011059">
    <property type="entry name" value="Metal-dep_hydrolase_composite"/>
</dbReference>
<dbReference type="Gene3D" id="3.20.20.140">
    <property type="entry name" value="Metal-dependent hydrolases"/>
    <property type="match status" value="1"/>
</dbReference>
<keyword evidence="2" id="KW-0378">Hydrolase</keyword>
<evidence type="ECO:0000259" key="3">
    <source>
        <dbReference type="Pfam" id="PF01979"/>
    </source>
</evidence>
<dbReference type="InterPro" id="IPR006680">
    <property type="entry name" value="Amidohydro-rel"/>
</dbReference>
<dbReference type="PANTHER" id="PTHR43794">
    <property type="entry name" value="AMINOHYDROLASE SSNA-RELATED"/>
    <property type="match status" value="1"/>
</dbReference>
<evidence type="ECO:0000313" key="5">
    <source>
        <dbReference type="Proteomes" id="UP000739180"/>
    </source>
</evidence>
<proteinExistence type="inferred from homology"/>
<feature type="domain" description="Amidohydrolase-related" evidence="3">
    <location>
        <begin position="75"/>
        <end position="436"/>
    </location>
</feature>
<comment type="similarity">
    <text evidence="1">Belongs to the metallo-dependent hydrolases superfamily. ATZ/TRZ family.</text>
</comment>
<dbReference type="Pfam" id="PF01979">
    <property type="entry name" value="Amidohydro_1"/>
    <property type="match status" value="1"/>
</dbReference>
<dbReference type="SUPFAM" id="SSF51556">
    <property type="entry name" value="Metallo-dependent hydrolases"/>
    <property type="match status" value="1"/>
</dbReference>